<protein>
    <submittedName>
        <fullName evidence="1">Uncharacterized protein</fullName>
    </submittedName>
</protein>
<name>A0ABV3VEI7_9MYCO</name>
<accession>A0ABV3VEI7</accession>
<reference evidence="1 2" key="1">
    <citation type="submission" date="2024-04" db="EMBL/GenBank/DDBJ databases">
        <title>Genomic Markers of Mycobacteria.</title>
        <authorList>
            <person name="Soliman M.S."/>
            <person name="Elkholy A."/>
            <person name="Soliman N.S."/>
            <person name="Abbas A."/>
            <person name="Khayrat S."/>
            <person name="Shawky S."/>
        </authorList>
    </citation>
    <scope>NUCLEOTIDE SEQUENCE [LARGE SCALE GENOMIC DNA]</scope>
    <source>
        <strain evidence="1 2">Egy-CU-AM5</strain>
    </source>
</reference>
<sequence length="92" mass="10414">MAYLVARRGHRRCWGGFPAGLPGAGPHSIGEVFDAENIFALNMSWPANSWPVSELWLLDLRSLNASDLRATISRDLFVLRRGQDEFVQLFLR</sequence>
<proteinExistence type="predicted"/>
<comment type="caution">
    <text evidence="1">The sequence shown here is derived from an EMBL/GenBank/DDBJ whole genome shotgun (WGS) entry which is preliminary data.</text>
</comment>
<dbReference type="Proteomes" id="UP001558474">
    <property type="component" value="Unassembled WGS sequence"/>
</dbReference>
<keyword evidence="2" id="KW-1185">Reference proteome</keyword>
<organism evidence="1 2">
    <name type="scientific">Mycolicibacterium porcinum</name>
    <dbReference type="NCBI Taxonomy" id="39693"/>
    <lineage>
        <taxon>Bacteria</taxon>
        <taxon>Bacillati</taxon>
        <taxon>Actinomycetota</taxon>
        <taxon>Actinomycetes</taxon>
        <taxon>Mycobacteriales</taxon>
        <taxon>Mycobacteriaceae</taxon>
        <taxon>Mycolicibacterium</taxon>
    </lineage>
</organism>
<evidence type="ECO:0000313" key="2">
    <source>
        <dbReference type="Proteomes" id="UP001558474"/>
    </source>
</evidence>
<gene>
    <name evidence="1" type="ORF">ABFW12_08210</name>
</gene>
<dbReference type="RefSeq" id="WP_368572752.1">
    <property type="nucleotide sequence ID" value="NZ_JBDLOU010000012.1"/>
</dbReference>
<evidence type="ECO:0000313" key="1">
    <source>
        <dbReference type="EMBL" id="MEX3738219.1"/>
    </source>
</evidence>
<dbReference type="EMBL" id="JBDLOU010000012">
    <property type="protein sequence ID" value="MEX3738219.1"/>
    <property type="molecule type" value="Genomic_DNA"/>
</dbReference>